<sequence>MLLGRGQLDPYPDPDPGATAPNPENDAGGPYYGRLVSLAPGDVVVIPAGTAHMNVEMTDDYRFVGVYPVGSPKWKSERCDNRDIMSQLRDEISQVPMPIADPVQGEGGLLITLWSKVDQ</sequence>
<dbReference type="EMBL" id="KI912110">
    <property type="protein sequence ID" value="ETS85706.1"/>
    <property type="molecule type" value="Genomic_DNA"/>
</dbReference>
<gene>
    <name evidence="2" type="ORF">PFICI_03731</name>
</gene>
<dbReference type="Proteomes" id="UP000030651">
    <property type="component" value="Unassembled WGS sequence"/>
</dbReference>
<dbReference type="SUPFAM" id="SSF51182">
    <property type="entry name" value="RmlC-like cupins"/>
    <property type="match status" value="1"/>
</dbReference>
<dbReference type="AlphaFoldDB" id="W3XKE9"/>
<dbReference type="OMA" id="HCCLEST"/>
<dbReference type="PANTHER" id="PTHR36448:SF2">
    <property type="entry name" value="CUPIN TYPE-1 DOMAIN-CONTAINING PROTEIN"/>
    <property type="match status" value="1"/>
</dbReference>
<protein>
    <recommendedName>
        <fullName evidence="4">Cupin type-1 domain-containing protein</fullName>
    </recommendedName>
</protein>
<dbReference type="Gene3D" id="2.60.120.10">
    <property type="entry name" value="Jelly Rolls"/>
    <property type="match status" value="1"/>
</dbReference>
<evidence type="ECO:0008006" key="4">
    <source>
        <dbReference type="Google" id="ProtNLM"/>
    </source>
</evidence>
<dbReference type="RefSeq" id="XP_007830503.1">
    <property type="nucleotide sequence ID" value="XM_007832312.1"/>
</dbReference>
<organism evidence="2 3">
    <name type="scientific">Pestalotiopsis fici (strain W106-1 / CGMCC3.15140)</name>
    <dbReference type="NCBI Taxonomy" id="1229662"/>
    <lineage>
        <taxon>Eukaryota</taxon>
        <taxon>Fungi</taxon>
        <taxon>Dikarya</taxon>
        <taxon>Ascomycota</taxon>
        <taxon>Pezizomycotina</taxon>
        <taxon>Sordariomycetes</taxon>
        <taxon>Xylariomycetidae</taxon>
        <taxon>Amphisphaeriales</taxon>
        <taxon>Sporocadaceae</taxon>
        <taxon>Pestalotiopsis</taxon>
    </lineage>
</organism>
<evidence type="ECO:0000313" key="2">
    <source>
        <dbReference type="EMBL" id="ETS85706.1"/>
    </source>
</evidence>
<feature type="region of interest" description="Disordered" evidence="1">
    <location>
        <begin position="1"/>
        <end position="32"/>
    </location>
</feature>
<dbReference type="PANTHER" id="PTHR36448">
    <property type="entry name" value="BLR7373 PROTEIN"/>
    <property type="match status" value="1"/>
</dbReference>
<reference evidence="3" key="1">
    <citation type="journal article" date="2015" name="BMC Genomics">
        <title>Genomic and transcriptomic analysis of the endophytic fungus Pestalotiopsis fici reveals its lifestyle and high potential for synthesis of natural products.</title>
        <authorList>
            <person name="Wang X."/>
            <person name="Zhang X."/>
            <person name="Liu L."/>
            <person name="Xiang M."/>
            <person name="Wang W."/>
            <person name="Sun X."/>
            <person name="Che Y."/>
            <person name="Guo L."/>
            <person name="Liu G."/>
            <person name="Guo L."/>
            <person name="Wang C."/>
            <person name="Yin W.B."/>
            <person name="Stadler M."/>
            <person name="Zhang X."/>
            <person name="Liu X."/>
        </authorList>
    </citation>
    <scope>NUCLEOTIDE SEQUENCE [LARGE SCALE GENOMIC DNA]</scope>
    <source>
        <strain evidence="3">W106-1 / CGMCC3.15140</strain>
    </source>
</reference>
<dbReference type="KEGG" id="pfy:PFICI_03731"/>
<evidence type="ECO:0000256" key="1">
    <source>
        <dbReference type="SAM" id="MobiDB-lite"/>
    </source>
</evidence>
<dbReference type="GeneID" id="19268744"/>
<dbReference type="InterPro" id="IPR047121">
    <property type="entry name" value="YjiB-like"/>
</dbReference>
<dbReference type="HOGENOM" id="CLU_1981684_0_0_1"/>
<dbReference type="InterPro" id="IPR014710">
    <property type="entry name" value="RmlC-like_jellyroll"/>
</dbReference>
<dbReference type="OrthoDB" id="2446447at2759"/>
<evidence type="ECO:0000313" key="3">
    <source>
        <dbReference type="Proteomes" id="UP000030651"/>
    </source>
</evidence>
<dbReference type="InterPro" id="IPR011051">
    <property type="entry name" value="RmlC_Cupin_sf"/>
</dbReference>
<proteinExistence type="predicted"/>
<accession>W3XKE9</accession>
<name>W3XKE9_PESFW</name>
<dbReference type="InParanoid" id="W3XKE9"/>
<keyword evidence="3" id="KW-1185">Reference proteome</keyword>